<name>A0A7X2IIE1_9BURK</name>
<comment type="caution">
    <text evidence="1">The sequence shown here is derived from an EMBL/GenBank/DDBJ whole genome shotgun (WGS) entry which is preliminary data.</text>
</comment>
<dbReference type="Pfam" id="PF06666">
    <property type="entry name" value="DUF1173"/>
    <property type="match status" value="1"/>
</dbReference>
<evidence type="ECO:0000313" key="1">
    <source>
        <dbReference type="EMBL" id="MRV70611.1"/>
    </source>
</evidence>
<reference evidence="1 2" key="1">
    <citation type="submission" date="2019-11" db="EMBL/GenBank/DDBJ databases">
        <title>Novel species isolated from a subtropical stream in China.</title>
        <authorList>
            <person name="Lu H."/>
        </authorList>
    </citation>
    <scope>NUCLEOTIDE SEQUENCE [LARGE SCALE GENOMIC DNA]</scope>
    <source>
        <strain evidence="1 2">FT92W</strain>
    </source>
</reference>
<keyword evidence="2" id="KW-1185">Reference proteome</keyword>
<dbReference type="AlphaFoldDB" id="A0A7X2IIE1"/>
<accession>A0A7X2IIE1</accession>
<protein>
    <submittedName>
        <fullName evidence="1">DUF1173 family protein</fullName>
    </submittedName>
</protein>
<organism evidence="1 2">
    <name type="scientific">Pseudoduganella rivuli</name>
    <dbReference type="NCBI Taxonomy" id="2666085"/>
    <lineage>
        <taxon>Bacteria</taxon>
        <taxon>Pseudomonadati</taxon>
        <taxon>Pseudomonadota</taxon>
        <taxon>Betaproteobacteria</taxon>
        <taxon>Burkholderiales</taxon>
        <taxon>Oxalobacteraceae</taxon>
        <taxon>Telluria group</taxon>
        <taxon>Pseudoduganella</taxon>
    </lineage>
</organism>
<evidence type="ECO:0000313" key="2">
    <source>
        <dbReference type="Proteomes" id="UP000446768"/>
    </source>
</evidence>
<dbReference type="RefSeq" id="WP_154371074.1">
    <property type="nucleotide sequence ID" value="NZ_WKJJ01000001.1"/>
</dbReference>
<proteinExistence type="predicted"/>
<gene>
    <name evidence="1" type="ORF">GJ700_02610</name>
</gene>
<dbReference type="InterPro" id="IPR009553">
    <property type="entry name" value="DUF1173"/>
</dbReference>
<dbReference type="Proteomes" id="UP000446768">
    <property type="component" value="Unassembled WGS sequence"/>
</dbReference>
<dbReference type="EMBL" id="WKJJ01000001">
    <property type="protein sequence ID" value="MRV70611.1"/>
    <property type="molecule type" value="Genomic_DNA"/>
</dbReference>
<sequence>MDTFGYLIRGRRYSTSDPCLQQILAQVYDTPERPRCMCVADGVEMYIAKHRFYVIKRMPGTGALHHPTCESFEPDASQSGLALLGDAVIEHGPGEVELRVDFAMARAPGRPVPHGEPGVLAEVNAPKCRMSLRALAQYLFHRAGFNRWTPAMAGKRHQGVIEKYLMGAACEIRLKGASLADRLYVPEPFNDQAKAAIAERRREKLAALCKSDECGGYNMALIIGEFKSAEVSAIGVRLWIKHMPDMPLLLDAKTWNRFTKNFGWMLELRSARPEAQLRVLFAGVVYARQEHTFHIDTATLMLASANWVPLDGAHEIDVVQRLTLDARRFIKPLRFDANSGVALPNFLLLDTGPVPTALHIASDFMGKEERKAKEKCIAAGGDADWSWLSGTPMPPFPPSVFRPVQPCSI</sequence>